<gene>
    <name evidence="1" type="ORF">JCM19294_1564</name>
</gene>
<reference evidence="1" key="1">
    <citation type="journal article" date="2014" name="Genome Announc.">
        <title>Draft Genome Sequences of Marine Flavobacterium Nonlabens Strains NR17, NR24, NR27, NR32, NR33, and Ara13.</title>
        <authorList>
            <person name="Nakanishi M."/>
            <person name="Meirelles P."/>
            <person name="Suzuki R."/>
            <person name="Takatani N."/>
            <person name="Mino S."/>
            <person name="Suda W."/>
            <person name="Oshima K."/>
            <person name="Hattori M."/>
            <person name="Ohkuma M."/>
            <person name="Hosokawa M."/>
            <person name="Miyashita K."/>
            <person name="Thompson F.L."/>
            <person name="Niwa A."/>
            <person name="Sawabe T."/>
            <person name="Sawabe T."/>
        </authorList>
    </citation>
    <scope>NUCLEOTIDE SEQUENCE [LARGE SCALE GENOMIC DNA]</scope>
    <source>
        <strain evidence="1">JCM 19294</strain>
    </source>
</reference>
<protein>
    <submittedName>
        <fullName evidence="1">Uncharacterized protein</fullName>
    </submittedName>
</protein>
<proteinExistence type="predicted"/>
<name>A0A090Q6X7_9FLAO</name>
<accession>A0A090Q6X7</accession>
<evidence type="ECO:0000313" key="2">
    <source>
        <dbReference type="Proteomes" id="UP000029221"/>
    </source>
</evidence>
<organism evidence="1 2">
    <name type="scientific">Nonlabens tegetincola</name>
    <dbReference type="NCBI Taxonomy" id="323273"/>
    <lineage>
        <taxon>Bacteria</taxon>
        <taxon>Pseudomonadati</taxon>
        <taxon>Bacteroidota</taxon>
        <taxon>Flavobacteriia</taxon>
        <taxon>Flavobacteriales</taxon>
        <taxon>Flavobacteriaceae</taxon>
        <taxon>Nonlabens</taxon>
    </lineage>
</organism>
<evidence type="ECO:0000313" key="1">
    <source>
        <dbReference type="EMBL" id="GAK97942.1"/>
    </source>
</evidence>
<dbReference type="AlphaFoldDB" id="A0A090Q6X7"/>
<comment type="caution">
    <text evidence="1">The sequence shown here is derived from an EMBL/GenBank/DDBJ whole genome shotgun (WGS) entry which is preliminary data.</text>
</comment>
<dbReference type="Proteomes" id="UP000029221">
    <property type="component" value="Unassembled WGS sequence"/>
</dbReference>
<keyword evidence="2" id="KW-1185">Reference proteome</keyword>
<dbReference type="EMBL" id="BBML01000008">
    <property type="protein sequence ID" value="GAK97942.1"/>
    <property type="molecule type" value="Genomic_DNA"/>
</dbReference>
<sequence>MTYVTCLFLLLDKASYHKRLMMLRKSCNDCAFAKAYLIKP</sequence>